<dbReference type="Pfam" id="PF02540">
    <property type="entry name" value="NAD_synthase"/>
    <property type="match status" value="1"/>
</dbReference>
<dbReference type="EC" id="6.3.5.1" evidence="7"/>
<evidence type="ECO:0000256" key="1">
    <source>
        <dbReference type="ARBA" id="ARBA00005188"/>
    </source>
</evidence>
<sequence length="718" mass="79479">MHGERMCTTTTRRRLATLATCNLNQWSLDFGGNLQRIITSIEQAKAAGARYRGGPELEVPAYGCEDHFQELDTAEHSWECIAELLRGNHTHDILCDIGMPVIHRGVRYNCRIFLLNGKVIHIRPKTSLADDGNYRETRYFKTWKSTRSVEQYGLPPEIREVTGQRTCSFGNAALLLNDAVLAAETCEELFTPLAPHIALALSGVEIITNGSGSHHQLRKLNQRLDLIRSGTAKAGGVYLYANQQGCDGNRLYYDGCACVAVNGQLVAQGSQFAIEDVEVVTATVDLDEVVSYRGAVSSLQEQASNASPVATVSVDFDLCHPTDMAVVPSAPVEPRYHLPEEEIALGPACWLWDYLRRSGANGFLLPLSGGADSSAVAAIVGSMCKLVVQAIEAGNQQAEEDAKRVGQYSPSERVESPQQLAGRLLTTVYMGTVNSSQETKDRAASLARQIGADHLDVKIDTVVNAMAALLSGIIGHTPRFRADGGTNAENLALQNIQARLRMVLAFFMAQLRLWSRGLSGFQLVLGTANVDECLRGYLTKYDCSSADLNPIGAISKNDLKRFLVWASEHLGYSELRRVVAAPPTAELEPIREGVAAQLDEVDMGMTYEELGIYGRLRKISRCGPVSMFRRLLVEWQDRYPPAQIAERVKSFFRYYSINRHKATVLTPAYHAEQYNPSDHRFDHRPFLYNTKWPWQFASIDAIVRSFTQSNDEEQKAPC</sequence>
<reference evidence="9 10" key="1">
    <citation type="submission" date="2024-06" db="EMBL/GenBank/DDBJ databases">
        <authorList>
            <person name="Kraege A."/>
            <person name="Thomma B."/>
        </authorList>
    </citation>
    <scope>NUCLEOTIDE SEQUENCE [LARGE SCALE GENOMIC DNA]</scope>
</reference>
<dbReference type="Gene3D" id="3.60.110.10">
    <property type="entry name" value="Carbon-nitrogen hydrolase"/>
    <property type="match status" value="1"/>
</dbReference>
<dbReference type="SUPFAM" id="SSF52402">
    <property type="entry name" value="Adenine nucleotide alpha hydrolases-like"/>
    <property type="match status" value="1"/>
</dbReference>
<accession>A0ABP1FUZ7</accession>
<dbReference type="EMBL" id="CAXHTA020000006">
    <property type="protein sequence ID" value="CAL5221902.1"/>
    <property type="molecule type" value="Genomic_DNA"/>
</dbReference>
<evidence type="ECO:0000256" key="6">
    <source>
        <dbReference type="ARBA" id="ARBA00023027"/>
    </source>
</evidence>
<dbReference type="InterPro" id="IPR014729">
    <property type="entry name" value="Rossmann-like_a/b/a_fold"/>
</dbReference>
<dbReference type="Pfam" id="PF00795">
    <property type="entry name" value="CN_hydrolase"/>
    <property type="match status" value="1"/>
</dbReference>
<dbReference type="HAMAP" id="MF_02090">
    <property type="entry name" value="NadE_glutamine_dep"/>
    <property type="match status" value="1"/>
</dbReference>
<keyword evidence="4 7" id="KW-0547">Nucleotide-binding</keyword>
<dbReference type="InterPro" id="IPR014445">
    <property type="entry name" value="Gln-dep_NAD_synthase"/>
</dbReference>
<dbReference type="CDD" id="cd07570">
    <property type="entry name" value="GAT_Gln-NAD-synth"/>
    <property type="match status" value="1"/>
</dbReference>
<gene>
    <name evidence="9" type="primary">g4169</name>
    <name evidence="9" type="ORF">VP750_LOCUS3561</name>
</gene>
<keyword evidence="5 7" id="KW-0067">ATP-binding</keyword>
<dbReference type="Proteomes" id="UP001497392">
    <property type="component" value="Unassembled WGS sequence"/>
</dbReference>
<dbReference type="InterPro" id="IPR003694">
    <property type="entry name" value="NAD_synthase"/>
</dbReference>
<feature type="domain" description="CN hydrolase" evidence="8">
    <location>
        <begin position="16"/>
        <end position="286"/>
    </location>
</feature>
<evidence type="ECO:0000256" key="7">
    <source>
        <dbReference type="PIRNR" id="PIRNR006630"/>
    </source>
</evidence>
<comment type="caution">
    <text evidence="9">The sequence shown here is derived from an EMBL/GenBank/DDBJ whole genome shotgun (WGS) entry which is preliminary data.</text>
</comment>
<evidence type="ECO:0000256" key="2">
    <source>
        <dbReference type="ARBA" id="ARBA00007145"/>
    </source>
</evidence>
<keyword evidence="3 7" id="KW-0436">Ligase</keyword>
<dbReference type="InterPro" id="IPR003010">
    <property type="entry name" value="C-N_Hydrolase"/>
</dbReference>
<dbReference type="Gene3D" id="3.40.50.620">
    <property type="entry name" value="HUPs"/>
    <property type="match status" value="1"/>
</dbReference>
<protein>
    <recommendedName>
        <fullName evidence="7">Glutamine-dependent NAD(+) synthetase</fullName>
        <ecNumber evidence="7">6.3.5.1</ecNumber>
    </recommendedName>
    <alternativeName>
        <fullName evidence="7">NAD(+) synthase [glutamine-hydrolyzing]</fullName>
    </alternativeName>
</protein>
<name>A0ABP1FUZ7_9CHLO</name>
<evidence type="ECO:0000256" key="3">
    <source>
        <dbReference type="ARBA" id="ARBA00022598"/>
    </source>
</evidence>
<evidence type="ECO:0000259" key="8">
    <source>
        <dbReference type="PROSITE" id="PS50263"/>
    </source>
</evidence>
<dbReference type="PANTHER" id="PTHR23090:SF9">
    <property type="entry name" value="GLUTAMINE-DEPENDENT NAD(+) SYNTHETASE"/>
    <property type="match status" value="1"/>
</dbReference>
<evidence type="ECO:0000256" key="5">
    <source>
        <dbReference type="ARBA" id="ARBA00022840"/>
    </source>
</evidence>
<dbReference type="SUPFAM" id="SSF56317">
    <property type="entry name" value="Carbon-nitrogen hydrolase"/>
    <property type="match status" value="1"/>
</dbReference>
<comment type="similarity">
    <text evidence="2 7">In the C-terminal section; belongs to the NAD synthetase family.</text>
</comment>
<organism evidence="9 10">
    <name type="scientific">Coccomyxa viridis</name>
    <dbReference type="NCBI Taxonomy" id="1274662"/>
    <lineage>
        <taxon>Eukaryota</taxon>
        <taxon>Viridiplantae</taxon>
        <taxon>Chlorophyta</taxon>
        <taxon>core chlorophytes</taxon>
        <taxon>Trebouxiophyceae</taxon>
        <taxon>Trebouxiophyceae incertae sedis</taxon>
        <taxon>Coccomyxaceae</taxon>
        <taxon>Coccomyxa</taxon>
    </lineage>
</organism>
<dbReference type="PIRSF" id="PIRSF006630">
    <property type="entry name" value="NADS_GAT"/>
    <property type="match status" value="1"/>
</dbReference>
<evidence type="ECO:0000256" key="4">
    <source>
        <dbReference type="ARBA" id="ARBA00022741"/>
    </source>
</evidence>
<dbReference type="PROSITE" id="PS50263">
    <property type="entry name" value="CN_HYDROLASE"/>
    <property type="match status" value="1"/>
</dbReference>
<keyword evidence="10" id="KW-1185">Reference proteome</keyword>
<comment type="pathway">
    <text evidence="1 7">Cofactor biosynthesis; NAD(+) biosynthesis; NAD(+) from deamido-NAD(+) (L-Gln route): step 1/1.</text>
</comment>
<dbReference type="InterPro" id="IPR022310">
    <property type="entry name" value="NAD/GMP_synthase"/>
</dbReference>
<evidence type="ECO:0000313" key="9">
    <source>
        <dbReference type="EMBL" id="CAL5221902.1"/>
    </source>
</evidence>
<dbReference type="CDD" id="cd00553">
    <property type="entry name" value="NAD_synthase"/>
    <property type="match status" value="1"/>
</dbReference>
<comment type="catalytic activity">
    <reaction evidence="7">
        <text>deamido-NAD(+) + L-glutamine + ATP + H2O = L-glutamate + AMP + diphosphate + NAD(+) + H(+)</text>
        <dbReference type="Rhea" id="RHEA:24384"/>
        <dbReference type="ChEBI" id="CHEBI:15377"/>
        <dbReference type="ChEBI" id="CHEBI:15378"/>
        <dbReference type="ChEBI" id="CHEBI:29985"/>
        <dbReference type="ChEBI" id="CHEBI:30616"/>
        <dbReference type="ChEBI" id="CHEBI:33019"/>
        <dbReference type="ChEBI" id="CHEBI:57540"/>
        <dbReference type="ChEBI" id="CHEBI:58359"/>
        <dbReference type="ChEBI" id="CHEBI:58437"/>
        <dbReference type="ChEBI" id="CHEBI:456215"/>
        <dbReference type="EC" id="6.3.5.1"/>
    </reaction>
</comment>
<proteinExistence type="inferred from homology"/>
<dbReference type="NCBIfam" id="TIGR00552">
    <property type="entry name" value="nadE"/>
    <property type="match status" value="1"/>
</dbReference>
<keyword evidence="6 7" id="KW-0520">NAD</keyword>
<evidence type="ECO:0000313" key="10">
    <source>
        <dbReference type="Proteomes" id="UP001497392"/>
    </source>
</evidence>
<dbReference type="PANTHER" id="PTHR23090">
    <property type="entry name" value="NH 3 /GLUTAMINE-DEPENDENT NAD + SYNTHETASE"/>
    <property type="match status" value="1"/>
</dbReference>
<dbReference type="InterPro" id="IPR036526">
    <property type="entry name" value="C-N_Hydrolase_sf"/>
</dbReference>